<gene>
    <name evidence="2" type="ORF">DCO16_07070</name>
</gene>
<dbReference type="Gene3D" id="1.20.120.20">
    <property type="entry name" value="Apolipoprotein"/>
    <property type="match status" value="1"/>
</dbReference>
<evidence type="ECO:0000313" key="3">
    <source>
        <dbReference type="Proteomes" id="UP000500806"/>
    </source>
</evidence>
<sequence length="183" mass="20666">MDQKEIQAWQQAKAKELFAYSQKLMDAAKDLAEHHMQEMQWGMKNAMESVKSAAKSDLEQLKDLQEEATKEAAKRATTYQKKVKAVLKGLGDDAADETEKHLEKVRSSLVSWLEDAESKIPGHADKLSKVVHDMSTAGQKMFKEGRKIVNQVADAAEKNVDEHVRQSSAYEKENKVICFQDKS</sequence>
<evidence type="ECO:0000256" key="1">
    <source>
        <dbReference type="SAM" id="Coils"/>
    </source>
</evidence>
<protein>
    <submittedName>
        <fullName evidence="2">Uncharacterized protein</fullName>
    </submittedName>
</protein>
<dbReference type="AlphaFoldDB" id="A0A6M9PVP2"/>
<dbReference type="RefSeq" id="WP_173942996.1">
    <property type="nucleotide sequence ID" value="NZ_CP028941.1"/>
</dbReference>
<dbReference type="Proteomes" id="UP000500806">
    <property type="component" value="Chromosome"/>
</dbReference>
<dbReference type="SUPFAM" id="SSF58113">
    <property type="entry name" value="Apolipoprotein A-I"/>
    <property type="match status" value="1"/>
</dbReference>
<feature type="coiled-coil region" evidence="1">
    <location>
        <begin position="44"/>
        <end position="71"/>
    </location>
</feature>
<keyword evidence="3" id="KW-1185">Reference proteome</keyword>
<accession>A0A6M9PVP2</accession>
<evidence type="ECO:0000313" key="2">
    <source>
        <dbReference type="EMBL" id="QKM62835.1"/>
    </source>
</evidence>
<dbReference type="EMBL" id="CP028941">
    <property type="protein sequence ID" value="QKM62835.1"/>
    <property type="molecule type" value="Genomic_DNA"/>
</dbReference>
<reference evidence="2 3" key="1">
    <citation type="submission" date="2018-04" db="EMBL/GenBank/DDBJ databases">
        <title>Polynucleobacter sp. LimPoW16 genome.</title>
        <authorList>
            <person name="Hahn M.W."/>
        </authorList>
    </citation>
    <scope>NUCLEOTIDE SEQUENCE [LARGE SCALE GENOMIC DNA]</scope>
    <source>
        <strain evidence="2 3">LimPoW16</strain>
    </source>
</reference>
<name>A0A6M9PVP2_9BURK</name>
<proteinExistence type="predicted"/>
<organism evidence="2 3">
    <name type="scientific">Polynucleobacter antarcticus</name>
    <dbReference type="NCBI Taxonomy" id="1743162"/>
    <lineage>
        <taxon>Bacteria</taxon>
        <taxon>Pseudomonadati</taxon>
        <taxon>Pseudomonadota</taxon>
        <taxon>Betaproteobacteria</taxon>
        <taxon>Burkholderiales</taxon>
        <taxon>Burkholderiaceae</taxon>
        <taxon>Polynucleobacter</taxon>
    </lineage>
</organism>
<keyword evidence="1" id="KW-0175">Coiled coil</keyword>
<dbReference type="KEGG" id="pani:DCO16_07070"/>